<sequence length="70" mass="8403">MIRRRYITIAEAADYLQISDRTVRRLIADGELKGYRMGRSHRVIRVDLNEIDDQLMRPINEPLRPRKQRP</sequence>
<reference evidence="2 3" key="1">
    <citation type="submission" date="2016-01" db="EMBL/GenBank/DDBJ databases">
        <title>The new phylogeny of the genus Mycobacterium.</title>
        <authorList>
            <person name="Tarcisio F."/>
            <person name="Conor M."/>
            <person name="Antonella G."/>
            <person name="Elisabetta G."/>
            <person name="Giulia F.S."/>
            <person name="Sara T."/>
            <person name="Anna F."/>
            <person name="Clotilde B."/>
            <person name="Roberto B."/>
            <person name="Veronica D.S."/>
            <person name="Fabio R."/>
            <person name="Monica P."/>
            <person name="Olivier J."/>
            <person name="Enrico T."/>
            <person name="Nicola S."/>
        </authorList>
    </citation>
    <scope>NUCLEOTIDE SEQUENCE [LARGE SCALE GENOMIC DNA]</scope>
    <source>
        <strain evidence="2 3">DSM 45731</strain>
    </source>
</reference>
<dbReference type="InterPro" id="IPR010093">
    <property type="entry name" value="SinI_DNA-bd"/>
</dbReference>
<dbReference type="Proteomes" id="UP000194000">
    <property type="component" value="Unassembled WGS sequence"/>
</dbReference>
<dbReference type="AlphaFoldDB" id="A0A1X1UKS5"/>
<protein>
    <submittedName>
        <fullName evidence="2">Excisionase</fullName>
    </submittedName>
</protein>
<feature type="domain" description="Helix-turn-helix" evidence="1">
    <location>
        <begin position="6"/>
        <end position="50"/>
    </location>
</feature>
<dbReference type="GO" id="GO:0003677">
    <property type="term" value="F:DNA binding"/>
    <property type="evidence" value="ECO:0007669"/>
    <property type="project" value="InterPro"/>
</dbReference>
<evidence type="ECO:0000313" key="2">
    <source>
        <dbReference type="EMBL" id="ORV57249.1"/>
    </source>
</evidence>
<organism evidence="2 3">
    <name type="scientific">Mycobacterium fragae</name>
    <dbReference type="NCBI Taxonomy" id="1260918"/>
    <lineage>
        <taxon>Bacteria</taxon>
        <taxon>Bacillati</taxon>
        <taxon>Actinomycetota</taxon>
        <taxon>Actinomycetes</taxon>
        <taxon>Mycobacteriales</taxon>
        <taxon>Mycobacteriaceae</taxon>
        <taxon>Mycobacterium</taxon>
    </lineage>
</organism>
<dbReference type="NCBIfam" id="TIGR01764">
    <property type="entry name" value="excise"/>
    <property type="match status" value="1"/>
</dbReference>
<dbReference type="SUPFAM" id="SSF46955">
    <property type="entry name" value="Putative DNA-binding domain"/>
    <property type="match status" value="1"/>
</dbReference>
<dbReference type="InterPro" id="IPR041657">
    <property type="entry name" value="HTH_17"/>
</dbReference>
<gene>
    <name evidence="2" type="ORF">AWC06_00880</name>
</gene>
<dbReference type="InterPro" id="IPR009061">
    <property type="entry name" value="DNA-bd_dom_put_sf"/>
</dbReference>
<proteinExistence type="predicted"/>
<accession>A0A1X1UKS5</accession>
<evidence type="ECO:0000313" key="3">
    <source>
        <dbReference type="Proteomes" id="UP000194000"/>
    </source>
</evidence>
<name>A0A1X1UKS5_9MYCO</name>
<dbReference type="EMBL" id="LQOW01000031">
    <property type="protein sequence ID" value="ORV57249.1"/>
    <property type="molecule type" value="Genomic_DNA"/>
</dbReference>
<comment type="caution">
    <text evidence="2">The sequence shown here is derived from an EMBL/GenBank/DDBJ whole genome shotgun (WGS) entry which is preliminary data.</text>
</comment>
<dbReference type="Pfam" id="PF12728">
    <property type="entry name" value="HTH_17"/>
    <property type="match status" value="1"/>
</dbReference>
<evidence type="ECO:0000259" key="1">
    <source>
        <dbReference type="Pfam" id="PF12728"/>
    </source>
</evidence>
<keyword evidence="3" id="KW-1185">Reference proteome</keyword>